<dbReference type="EMBL" id="KE504124">
    <property type="protein sequence ID" value="EPT05153.1"/>
    <property type="molecule type" value="Genomic_DNA"/>
</dbReference>
<dbReference type="AlphaFoldDB" id="S8ELW9"/>
<gene>
    <name evidence="1" type="ORF">FOMPIDRAFT_1021495</name>
</gene>
<dbReference type="Proteomes" id="UP000015241">
    <property type="component" value="Unassembled WGS sequence"/>
</dbReference>
<keyword evidence="2" id="KW-1185">Reference proteome</keyword>
<dbReference type="InParanoid" id="S8ELW9"/>
<reference evidence="1 2" key="1">
    <citation type="journal article" date="2012" name="Science">
        <title>The Paleozoic origin of enzymatic lignin decomposition reconstructed from 31 fungal genomes.</title>
        <authorList>
            <person name="Floudas D."/>
            <person name="Binder M."/>
            <person name="Riley R."/>
            <person name="Barry K."/>
            <person name="Blanchette R.A."/>
            <person name="Henrissat B."/>
            <person name="Martinez A.T."/>
            <person name="Otillar R."/>
            <person name="Spatafora J.W."/>
            <person name="Yadav J.S."/>
            <person name="Aerts A."/>
            <person name="Benoit I."/>
            <person name="Boyd A."/>
            <person name="Carlson A."/>
            <person name="Copeland A."/>
            <person name="Coutinho P.M."/>
            <person name="de Vries R.P."/>
            <person name="Ferreira P."/>
            <person name="Findley K."/>
            <person name="Foster B."/>
            <person name="Gaskell J."/>
            <person name="Glotzer D."/>
            <person name="Gorecki P."/>
            <person name="Heitman J."/>
            <person name="Hesse C."/>
            <person name="Hori C."/>
            <person name="Igarashi K."/>
            <person name="Jurgens J.A."/>
            <person name="Kallen N."/>
            <person name="Kersten P."/>
            <person name="Kohler A."/>
            <person name="Kuees U."/>
            <person name="Kumar T.K.A."/>
            <person name="Kuo A."/>
            <person name="LaButti K."/>
            <person name="Larrondo L.F."/>
            <person name="Lindquist E."/>
            <person name="Ling A."/>
            <person name="Lombard V."/>
            <person name="Lucas S."/>
            <person name="Lundell T."/>
            <person name="Martin R."/>
            <person name="McLaughlin D.J."/>
            <person name="Morgenstern I."/>
            <person name="Morin E."/>
            <person name="Murat C."/>
            <person name="Nagy L.G."/>
            <person name="Nolan M."/>
            <person name="Ohm R.A."/>
            <person name="Patyshakuliyeva A."/>
            <person name="Rokas A."/>
            <person name="Ruiz-Duenas F.J."/>
            <person name="Sabat G."/>
            <person name="Salamov A."/>
            <person name="Samejima M."/>
            <person name="Schmutz J."/>
            <person name="Slot J.C."/>
            <person name="St John F."/>
            <person name="Stenlid J."/>
            <person name="Sun H."/>
            <person name="Sun S."/>
            <person name="Syed K."/>
            <person name="Tsang A."/>
            <person name="Wiebenga A."/>
            <person name="Young D."/>
            <person name="Pisabarro A."/>
            <person name="Eastwood D.C."/>
            <person name="Martin F."/>
            <person name="Cullen D."/>
            <person name="Grigoriev I.V."/>
            <person name="Hibbett D.S."/>
        </authorList>
    </citation>
    <scope>NUCLEOTIDE SEQUENCE</scope>
    <source>
        <strain evidence="2">FP-58527</strain>
    </source>
</reference>
<accession>S8ELW9</accession>
<dbReference type="HOGENOM" id="CLU_1627080_0_0_1"/>
<evidence type="ECO:0000313" key="2">
    <source>
        <dbReference type="Proteomes" id="UP000015241"/>
    </source>
</evidence>
<sequence>MWVSRRLGEHPRTIRGLSSRRWSPVLWVPSIVDICEDVVISREPDRAHRPLLCCGTSRRLYHCIGRVCKTWYSSGGDHNGRPVESLPFTRRRRPGVMTTYAVVSGRGSERDMDAGVREVCLDLRRMSRPSAEMRLVATQCGLVRLDYVLRDCETSFPGFSRAA</sequence>
<organism evidence="1 2">
    <name type="scientific">Fomitopsis schrenkii</name>
    <name type="common">Brown rot fungus</name>
    <dbReference type="NCBI Taxonomy" id="2126942"/>
    <lineage>
        <taxon>Eukaryota</taxon>
        <taxon>Fungi</taxon>
        <taxon>Dikarya</taxon>
        <taxon>Basidiomycota</taxon>
        <taxon>Agaricomycotina</taxon>
        <taxon>Agaricomycetes</taxon>
        <taxon>Polyporales</taxon>
        <taxon>Fomitopsis</taxon>
    </lineage>
</organism>
<name>S8ELW9_FOMSC</name>
<proteinExistence type="predicted"/>
<protein>
    <submittedName>
        <fullName evidence="1">Uncharacterized protein</fullName>
    </submittedName>
</protein>
<evidence type="ECO:0000313" key="1">
    <source>
        <dbReference type="EMBL" id="EPT05153.1"/>
    </source>
</evidence>